<keyword evidence="3" id="KW-0411">Iron-sulfur</keyword>
<feature type="domain" description="FAD-binding FR-type" evidence="5">
    <location>
        <begin position="7"/>
        <end position="110"/>
    </location>
</feature>
<evidence type="ECO:0000313" key="7">
    <source>
        <dbReference type="Proteomes" id="UP000780875"/>
    </source>
</evidence>
<protein>
    <submittedName>
        <fullName evidence="6">PDR/VanB family oxidoreductase</fullName>
    </submittedName>
</protein>
<dbReference type="Gene3D" id="3.40.50.80">
    <property type="entry name" value="Nucleotide-binding domain of ferredoxin-NADP reductase (FNR) module"/>
    <property type="match status" value="1"/>
</dbReference>
<dbReference type="InterPro" id="IPR008333">
    <property type="entry name" value="Cbr1-like_FAD-bd_dom"/>
</dbReference>
<dbReference type="PROSITE" id="PS00197">
    <property type="entry name" value="2FE2S_FER_1"/>
    <property type="match status" value="1"/>
</dbReference>
<organism evidence="6 7">
    <name type="scientific">Nocardioides mangrovi</name>
    <dbReference type="NCBI Taxonomy" id="2874580"/>
    <lineage>
        <taxon>Bacteria</taxon>
        <taxon>Bacillati</taxon>
        <taxon>Actinomycetota</taxon>
        <taxon>Actinomycetes</taxon>
        <taxon>Propionibacteriales</taxon>
        <taxon>Nocardioidaceae</taxon>
        <taxon>Nocardioides</taxon>
    </lineage>
</organism>
<keyword evidence="2" id="KW-0408">Iron</keyword>
<dbReference type="Proteomes" id="UP000780875">
    <property type="component" value="Unassembled WGS sequence"/>
</dbReference>
<proteinExistence type="predicted"/>
<dbReference type="PROSITE" id="PS51384">
    <property type="entry name" value="FAD_FR"/>
    <property type="match status" value="1"/>
</dbReference>
<dbReference type="PANTHER" id="PTHR47354:SF2">
    <property type="entry name" value="BLR2392 PROTEIN"/>
    <property type="match status" value="1"/>
</dbReference>
<dbReference type="SUPFAM" id="SSF54292">
    <property type="entry name" value="2Fe-2S ferredoxin-like"/>
    <property type="match status" value="1"/>
</dbReference>
<dbReference type="Gene3D" id="2.40.30.10">
    <property type="entry name" value="Translation factors"/>
    <property type="match status" value="1"/>
</dbReference>
<dbReference type="InterPro" id="IPR006058">
    <property type="entry name" value="2Fe2S_fd_BS"/>
</dbReference>
<dbReference type="InterPro" id="IPR012675">
    <property type="entry name" value="Beta-grasp_dom_sf"/>
</dbReference>
<reference evidence="6 7" key="1">
    <citation type="submission" date="2021-09" db="EMBL/GenBank/DDBJ databases">
        <title>Whole genome sequence of Nocardioides sp. GBK3QG-3.</title>
        <authorList>
            <person name="Tuo L."/>
        </authorList>
    </citation>
    <scope>NUCLEOTIDE SEQUENCE [LARGE SCALE GENOMIC DNA]</scope>
    <source>
        <strain evidence="6 7">GBK3QG-3</strain>
    </source>
</reference>
<accession>A0ABS7UEP5</accession>
<dbReference type="InterPro" id="IPR017927">
    <property type="entry name" value="FAD-bd_FR_type"/>
</dbReference>
<dbReference type="InterPro" id="IPR039261">
    <property type="entry name" value="FNR_nucleotide-bd"/>
</dbReference>
<dbReference type="InterPro" id="IPR036010">
    <property type="entry name" value="2Fe-2S_ferredoxin-like_sf"/>
</dbReference>
<dbReference type="InterPro" id="IPR017938">
    <property type="entry name" value="Riboflavin_synthase-like_b-brl"/>
</dbReference>
<gene>
    <name evidence="6" type="ORF">K8U61_15010</name>
</gene>
<comment type="caution">
    <text evidence="6">The sequence shown here is derived from an EMBL/GenBank/DDBJ whole genome shotgun (WGS) entry which is preliminary data.</text>
</comment>
<evidence type="ECO:0000256" key="1">
    <source>
        <dbReference type="ARBA" id="ARBA00001974"/>
    </source>
</evidence>
<keyword evidence="2" id="KW-0001">2Fe-2S</keyword>
<dbReference type="CDD" id="cd00207">
    <property type="entry name" value="fer2"/>
    <property type="match status" value="1"/>
</dbReference>
<evidence type="ECO:0000256" key="2">
    <source>
        <dbReference type="ARBA" id="ARBA00022714"/>
    </source>
</evidence>
<dbReference type="RefSeq" id="WP_224123848.1">
    <property type="nucleotide sequence ID" value="NZ_JAIQZJ010000008.1"/>
</dbReference>
<dbReference type="PRINTS" id="PR00409">
    <property type="entry name" value="PHDIOXRDTASE"/>
</dbReference>
<dbReference type="InterPro" id="IPR001041">
    <property type="entry name" value="2Fe-2S_ferredoxin-type"/>
</dbReference>
<dbReference type="Pfam" id="PF00111">
    <property type="entry name" value="Fer2"/>
    <property type="match status" value="1"/>
</dbReference>
<evidence type="ECO:0000313" key="6">
    <source>
        <dbReference type="EMBL" id="MBZ5739481.1"/>
    </source>
</evidence>
<sequence>MTGLADHDWRRCRVVEAEPVADRARRITLERPTALGRPADPGTHVDVRVPIGAGTDVRSYSVVESDPTGRRLTLTVRLAEHSRGGSAHLHGLEVGDTLEATRPLQDFPLLIGADGYTLLAGGIGVTALVGTARALARAGADYRVVYVGRSRSVLAYVDLLAAEHGDRFQLHVDDEGTPLDVEALVADVAARPGRQEMLMCGPVRLMDAVRRSWEHAGLSPVDLRFETFGSSGWWDAEPFEVSVPDLGVTATVSPDQTMLEALEAAGANLMWDCRKGECGLCEMAVVDLDGRLDHRDVFLSDRQKAEGRRVCLCVGRAVAADGSEGTAPARLTLTFT</sequence>
<keyword evidence="7" id="KW-1185">Reference proteome</keyword>
<dbReference type="PROSITE" id="PS51085">
    <property type="entry name" value="2FE2S_FER_2"/>
    <property type="match status" value="1"/>
</dbReference>
<dbReference type="SUPFAM" id="SSF63380">
    <property type="entry name" value="Riboflavin synthase domain-like"/>
    <property type="match status" value="1"/>
</dbReference>
<comment type="cofactor">
    <cofactor evidence="1">
        <name>FAD</name>
        <dbReference type="ChEBI" id="CHEBI:57692"/>
    </cofactor>
</comment>
<dbReference type="Gene3D" id="3.10.20.30">
    <property type="match status" value="1"/>
</dbReference>
<dbReference type="PANTHER" id="PTHR47354">
    <property type="entry name" value="NADH OXIDOREDUCTASE HCR"/>
    <property type="match status" value="1"/>
</dbReference>
<evidence type="ECO:0000259" key="4">
    <source>
        <dbReference type="PROSITE" id="PS51085"/>
    </source>
</evidence>
<dbReference type="CDD" id="cd06185">
    <property type="entry name" value="PDR_like"/>
    <property type="match status" value="1"/>
</dbReference>
<evidence type="ECO:0000259" key="5">
    <source>
        <dbReference type="PROSITE" id="PS51384"/>
    </source>
</evidence>
<name>A0ABS7UEP5_9ACTN</name>
<dbReference type="SUPFAM" id="SSF52343">
    <property type="entry name" value="Ferredoxin reductase-like, C-terminal NADP-linked domain"/>
    <property type="match status" value="1"/>
</dbReference>
<feature type="domain" description="2Fe-2S ferredoxin-type" evidence="4">
    <location>
        <begin position="237"/>
        <end position="330"/>
    </location>
</feature>
<keyword evidence="2" id="KW-0479">Metal-binding</keyword>
<dbReference type="Pfam" id="PF00970">
    <property type="entry name" value="FAD_binding_6"/>
    <property type="match status" value="1"/>
</dbReference>
<dbReference type="EMBL" id="JAIQZJ010000008">
    <property type="protein sequence ID" value="MBZ5739481.1"/>
    <property type="molecule type" value="Genomic_DNA"/>
</dbReference>
<dbReference type="InterPro" id="IPR050415">
    <property type="entry name" value="MRET"/>
</dbReference>
<evidence type="ECO:0000256" key="3">
    <source>
        <dbReference type="ARBA" id="ARBA00023014"/>
    </source>
</evidence>